<feature type="transmembrane region" description="Helical" evidence="5">
    <location>
        <begin position="140"/>
        <end position="160"/>
    </location>
</feature>
<dbReference type="OrthoDB" id="7828645at2"/>
<evidence type="ECO:0000313" key="8">
    <source>
        <dbReference type="Proteomes" id="UP000051587"/>
    </source>
</evidence>
<organism evidence="7 8">
    <name type="scientific">Thalassovita gelatinovora</name>
    <name type="common">Thalassobius gelatinovorus</name>
    <dbReference type="NCBI Taxonomy" id="53501"/>
    <lineage>
        <taxon>Bacteria</taxon>
        <taxon>Pseudomonadati</taxon>
        <taxon>Pseudomonadota</taxon>
        <taxon>Alphaproteobacteria</taxon>
        <taxon>Rhodobacterales</taxon>
        <taxon>Roseobacteraceae</taxon>
        <taxon>Thalassovita</taxon>
    </lineage>
</organism>
<reference evidence="7 8" key="1">
    <citation type="submission" date="2015-09" db="EMBL/GenBank/DDBJ databases">
        <authorList>
            <consortium name="Swine Surveillance"/>
        </authorList>
    </citation>
    <scope>NUCLEOTIDE SEQUENCE [LARGE SCALE GENOMIC DNA]</scope>
    <source>
        <strain evidence="7 8">CECT 4357</strain>
    </source>
</reference>
<name>A0A0P1F907_THAGE</name>
<gene>
    <name evidence="7" type="ORF">TG4357_01393</name>
</gene>
<accession>A0A0P1F907</accession>
<dbReference type="EMBL" id="CYSA01000015">
    <property type="protein sequence ID" value="CUH64617.1"/>
    <property type="molecule type" value="Genomic_DNA"/>
</dbReference>
<dbReference type="STRING" id="53501.SAMN04488043_102283"/>
<comment type="subcellular location">
    <subcellularLocation>
        <location evidence="1">Membrane</location>
        <topology evidence="1">Multi-pass membrane protein</topology>
    </subcellularLocation>
</comment>
<evidence type="ECO:0000256" key="4">
    <source>
        <dbReference type="ARBA" id="ARBA00023136"/>
    </source>
</evidence>
<keyword evidence="8" id="KW-1185">Reference proteome</keyword>
<feature type="transmembrane region" description="Helical" evidence="5">
    <location>
        <begin position="113"/>
        <end position="134"/>
    </location>
</feature>
<dbReference type="RefSeq" id="WP_058262132.1">
    <property type="nucleotide sequence ID" value="NZ_CP051181.1"/>
</dbReference>
<dbReference type="Proteomes" id="UP000051587">
    <property type="component" value="Unassembled WGS sequence"/>
</dbReference>
<keyword evidence="4 5" id="KW-0472">Membrane</keyword>
<keyword evidence="3 5" id="KW-1133">Transmembrane helix</keyword>
<dbReference type="InterPro" id="IPR009915">
    <property type="entry name" value="NnrU_dom"/>
</dbReference>
<evidence type="ECO:0000256" key="3">
    <source>
        <dbReference type="ARBA" id="ARBA00022989"/>
    </source>
</evidence>
<sequence>MGWLEFIAVFAVFFLSHNLPTRPEVKTRIVAAIGDWGFTTVYSVLSLAVLYWLLMAAGRAPVVMLWGWAPWQNHVPLIAMCIVCVLLALTIARPNPFSFGGARNDWFSTDRPGLIRWTRHPILMALAIWALAHLVPNGDLAHVILFGTFASFAVLGMKLIDRRKQRVMGSDWVRLRQELSSGPFLHSPASLRGLSIRLFFGVLAYAALLHLHPLLFGVSPYLG</sequence>
<evidence type="ECO:0000256" key="1">
    <source>
        <dbReference type="ARBA" id="ARBA00004141"/>
    </source>
</evidence>
<feature type="domain" description="NnrU" evidence="6">
    <location>
        <begin position="6"/>
        <end position="220"/>
    </location>
</feature>
<feature type="transmembrane region" description="Helical" evidence="5">
    <location>
        <begin position="198"/>
        <end position="222"/>
    </location>
</feature>
<feature type="transmembrane region" description="Helical" evidence="5">
    <location>
        <begin position="6"/>
        <end position="21"/>
    </location>
</feature>
<evidence type="ECO:0000313" key="7">
    <source>
        <dbReference type="EMBL" id="CUH64617.1"/>
    </source>
</evidence>
<keyword evidence="2 5" id="KW-0812">Transmembrane</keyword>
<dbReference type="AlphaFoldDB" id="A0A0P1F907"/>
<feature type="transmembrane region" description="Helical" evidence="5">
    <location>
        <begin position="33"/>
        <end position="54"/>
    </location>
</feature>
<dbReference type="GO" id="GO:0016020">
    <property type="term" value="C:membrane"/>
    <property type="evidence" value="ECO:0007669"/>
    <property type="project" value="UniProtKB-SubCell"/>
</dbReference>
<feature type="transmembrane region" description="Helical" evidence="5">
    <location>
        <begin position="74"/>
        <end position="92"/>
    </location>
</feature>
<proteinExistence type="predicted"/>
<dbReference type="Pfam" id="PF07298">
    <property type="entry name" value="NnrU"/>
    <property type="match status" value="1"/>
</dbReference>
<protein>
    <submittedName>
        <fullName evidence="7">Putative membrane protein</fullName>
    </submittedName>
</protein>
<evidence type="ECO:0000256" key="5">
    <source>
        <dbReference type="SAM" id="Phobius"/>
    </source>
</evidence>
<evidence type="ECO:0000256" key="2">
    <source>
        <dbReference type="ARBA" id="ARBA00022692"/>
    </source>
</evidence>
<evidence type="ECO:0000259" key="6">
    <source>
        <dbReference type="Pfam" id="PF07298"/>
    </source>
</evidence>